<dbReference type="Proteomes" id="UP000094236">
    <property type="component" value="Unassembled WGS sequence"/>
</dbReference>
<accession>A0A1E4TYL1</accession>
<organism evidence="1 2">
    <name type="scientific">Pachysolen tannophilus NRRL Y-2460</name>
    <dbReference type="NCBI Taxonomy" id="669874"/>
    <lineage>
        <taxon>Eukaryota</taxon>
        <taxon>Fungi</taxon>
        <taxon>Dikarya</taxon>
        <taxon>Ascomycota</taxon>
        <taxon>Saccharomycotina</taxon>
        <taxon>Pichiomycetes</taxon>
        <taxon>Pachysolenaceae</taxon>
        <taxon>Pachysolen</taxon>
    </lineage>
</organism>
<evidence type="ECO:0000313" key="2">
    <source>
        <dbReference type="Proteomes" id="UP000094236"/>
    </source>
</evidence>
<dbReference type="AlphaFoldDB" id="A0A1E4TYL1"/>
<proteinExistence type="predicted"/>
<sequence length="292" mass="33999">MSDGDEKRIPLSGESLSTISEELNYHLKEQDKNFSEDIINIFPFFKKYMHKVSVDEFYQRLIYLNDTVESNSQTFKNYLIETNYQTSLSNLQKSIRHFLLIKEINLLTPNLREELKILALTHKKLTSSKFICMKPSIGIIGKLNNGVNGGSAKSYKMVVSIQKFNFLLAVPYYFEYLNSKMYQTNEDFIFRNFKSSNYGSYPLTPKFENINIPKIINTASMKFGINCNPISTIKPVKSGILPMKPQIIRNNNNNNNKNNKIFGNKVNKPKKKKRFLRKLKTNKLTLNNEHFF</sequence>
<name>A0A1E4TYL1_PACTA</name>
<dbReference type="EMBL" id="KV454012">
    <property type="protein sequence ID" value="ODV96835.1"/>
    <property type="molecule type" value="Genomic_DNA"/>
</dbReference>
<protein>
    <submittedName>
        <fullName evidence="1">Uncharacterized protein</fullName>
    </submittedName>
</protein>
<gene>
    <name evidence="1" type="ORF">PACTADRAFT_48645</name>
</gene>
<keyword evidence="2" id="KW-1185">Reference proteome</keyword>
<evidence type="ECO:0000313" key="1">
    <source>
        <dbReference type="EMBL" id="ODV96835.1"/>
    </source>
</evidence>
<reference evidence="2" key="1">
    <citation type="submission" date="2016-05" db="EMBL/GenBank/DDBJ databases">
        <title>Comparative genomics of biotechnologically important yeasts.</title>
        <authorList>
            <consortium name="DOE Joint Genome Institute"/>
            <person name="Riley R."/>
            <person name="Haridas S."/>
            <person name="Wolfe K.H."/>
            <person name="Lopes M.R."/>
            <person name="Hittinger C.T."/>
            <person name="Goker M."/>
            <person name="Salamov A."/>
            <person name="Wisecaver J."/>
            <person name="Long T.M."/>
            <person name="Aerts A.L."/>
            <person name="Barry K."/>
            <person name="Choi C."/>
            <person name="Clum A."/>
            <person name="Coughlan A.Y."/>
            <person name="Deshpande S."/>
            <person name="Douglass A.P."/>
            <person name="Hanson S.J."/>
            <person name="Klenk H.-P."/>
            <person name="Labutti K."/>
            <person name="Lapidus A."/>
            <person name="Lindquist E."/>
            <person name="Lipzen A."/>
            <person name="Meier-Kolthoff J.P."/>
            <person name="Ohm R.A."/>
            <person name="Otillar R.P."/>
            <person name="Pangilinan J."/>
            <person name="Peng Y."/>
            <person name="Rokas A."/>
            <person name="Rosa C.A."/>
            <person name="Scheuner C."/>
            <person name="Sibirny A.A."/>
            <person name="Slot J.C."/>
            <person name="Stielow J.B."/>
            <person name="Sun H."/>
            <person name="Kurtzman C.P."/>
            <person name="Blackwell M."/>
            <person name="Grigoriev I.V."/>
            <person name="Jeffries T.W."/>
        </authorList>
    </citation>
    <scope>NUCLEOTIDE SEQUENCE [LARGE SCALE GENOMIC DNA]</scope>
    <source>
        <strain evidence="2">NRRL Y-2460</strain>
    </source>
</reference>